<gene>
    <name evidence="2" type="ORF">Tco_1132293</name>
</gene>
<dbReference type="Proteomes" id="UP001151760">
    <property type="component" value="Unassembled WGS sequence"/>
</dbReference>
<dbReference type="PANTHER" id="PTHR11439:SF483">
    <property type="entry name" value="PEPTIDE SYNTHASE GLIP-LIKE, PUTATIVE (AFU_ORTHOLOGUE AFUA_3G12920)-RELATED"/>
    <property type="match status" value="1"/>
</dbReference>
<proteinExistence type="predicted"/>
<dbReference type="EMBL" id="BQNB010021768">
    <property type="protein sequence ID" value="GJU09897.1"/>
    <property type="molecule type" value="Genomic_DNA"/>
</dbReference>
<keyword evidence="3" id="KW-1185">Reference proteome</keyword>
<feature type="region of interest" description="Disordered" evidence="1">
    <location>
        <begin position="484"/>
        <end position="531"/>
    </location>
</feature>
<evidence type="ECO:0008006" key="4">
    <source>
        <dbReference type="Google" id="ProtNLM"/>
    </source>
</evidence>
<comment type="caution">
    <text evidence="2">The sequence shown here is derived from an EMBL/GenBank/DDBJ whole genome shotgun (WGS) entry which is preliminary data.</text>
</comment>
<feature type="region of interest" description="Disordered" evidence="1">
    <location>
        <begin position="593"/>
        <end position="621"/>
    </location>
</feature>
<evidence type="ECO:0000313" key="2">
    <source>
        <dbReference type="EMBL" id="GJU09897.1"/>
    </source>
</evidence>
<evidence type="ECO:0000313" key="3">
    <source>
        <dbReference type="Proteomes" id="UP001151760"/>
    </source>
</evidence>
<name>A0ABQ5JBI2_9ASTR</name>
<dbReference type="CDD" id="cd09272">
    <property type="entry name" value="RNase_HI_RT_Ty1"/>
    <property type="match status" value="1"/>
</dbReference>
<feature type="compositionally biased region" description="Acidic residues" evidence="1">
    <location>
        <begin position="515"/>
        <end position="531"/>
    </location>
</feature>
<reference evidence="2" key="1">
    <citation type="journal article" date="2022" name="Int. J. Mol. Sci.">
        <title>Draft Genome of Tanacetum Coccineum: Genomic Comparison of Closely Related Tanacetum-Family Plants.</title>
        <authorList>
            <person name="Yamashiro T."/>
            <person name="Shiraishi A."/>
            <person name="Nakayama K."/>
            <person name="Satake H."/>
        </authorList>
    </citation>
    <scope>NUCLEOTIDE SEQUENCE</scope>
</reference>
<sequence>MVRLSPLKSKYITMIENESRSQCLIPAESDSLPHAHAQTTKTYYKHQDSRIKKAQELKTKTAANFDINDNSSKTKLQGRLLESCQEDAKYEHVGQDTRSQVQGSKIQDLILRKLETTTLEIVSLKYVCEHGSSESAGSLALRKIVDQTCHPARLWRNRTRSLRHHGFVGYPFDYRVTLGFGSIADDLDHVNPIIRLPLKHGISRRIRWVVDKDKPITLHKLKKALYGLKQAPRAWYDMLSSFLISQDFSKVYTPIVENAKLGEDKEGKAVDLSHYRGMIGTLLYLIASRPDLQFAICMCARYQARPTEKHLNAVKRIFRYLKGTVNRGLWYPKDSLIALIAFADADHAGCQDTRRSTSGSMQFLGDRLISWSSKRQKSAAISSMEAEYIALSGCLLSEVALSEAEQMKLATKRSLKEFHISHASGSGDGVDILSKVPDEQQQTRLVQMKELVTNQSPKNKIDDKGDDFVYPTCQHKIACMIKKKKRKRKRRDDDVTSDSKVSTPPDYELTKEDENQQDDDTMGEEQSDEDNEELYGDLNINLNRSDAEIRDAQTNLETEEAQVTLTTKPPVVQPQCSSASSNLVAKFINPFLDTDKDKEPSAGSNDGSKRQRLGKEDSRKKQLLQGVKVSSVSKQKGVSNGPDLHKVIRQVVKKKSMNQGLMIGKNNFCFADYDVSKPAREKVDSVLGLLLRGKLRQLLKRDYGEDLRLQQKNHMILSYDVLFIQFDESNANVLERFYTSVGNLVKEILLKLNLPDYRILKDGGEGWNKEEFKLGDGLKMRSIKIMMIRVKSKD</sequence>
<evidence type="ECO:0000256" key="1">
    <source>
        <dbReference type="SAM" id="MobiDB-lite"/>
    </source>
</evidence>
<feature type="compositionally biased region" description="Basic and acidic residues" evidence="1">
    <location>
        <begin position="607"/>
        <end position="620"/>
    </location>
</feature>
<protein>
    <recommendedName>
        <fullName evidence="4">Reverse transcriptase Ty1/copia-type domain-containing protein</fullName>
    </recommendedName>
</protein>
<accession>A0ABQ5JBI2</accession>
<dbReference type="PANTHER" id="PTHR11439">
    <property type="entry name" value="GAG-POL-RELATED RETROTRANSPOSON"/>
    <property type="match status" value="1"/>
</dbReference>
<organism evidence="2 3">
    <name type="scientific">Tanacetum coccineum</name>
    <dbReference type="NCBI Taxonomy" id="301880"/>
    <lineage>
        <taxon>Eukaryota</taxon>
        <taxon>Viridiplantae</taxon>
        <taxon>Streptophyta</taxon>
        <taxon>Embryophyta</taxon>
        <taxon>Tracheophyta</taxon>
        <taxon>Spermatophyta</taxon>
        <taxon>Magnoliopsida</taxon>
        <taxon>eudicotyledons</taxon>
        <taxon>Gunneridae</taxon>
        <taxon>Pentapetalae</taxon>
        <taxon>asterids</taxon>
        <taxon>campanulids</taxon>
        <taxon>Asterales</taxon>
        <taxon>Asteraceae</taxon>
        <taxon>Asteroideae</taxon>
        <taxon>Anthemideae</taxon>
        <taxon>Anthemidinae</taxon>
        <taxon>Tanacetum</taxon>
    </lineage>
</organism>
<reference evidence="2" key="2">
    <citation type="submission" date="2022-01" db="EMBL/GenBank/DDBJ databases">
        <authorList>
            <person name="Yamashiro T."/>
            <person name="Shiraishi A."/>
            <person name="Satake H."/>
            <person name="Nakayama K."/>
        </authorList>
    </citation>
    <scope>NUCLEOTIDE SEQUENCE</scope>
</reference>